<protein>
    <submittedName>
        <fullName evidence="1">Uncharacterized protein</fullName>
    </submittedName>
</protein>
<organism evidence="1 2">
    <name type="scientific">Flavobacterium ardleyense</name>
    <dbReference type="NCBI Taxonomy" id="2038737"/>
    <lineage>
        <taxon>Bacteria</taxon>
        <taxon>Pseudomonadati</taxon>
        <taxon>Bacteroidota</taxon>
        <taxon>Flavobacteriia</taxon>
        <taxon>Flavobacteriales</taxon>
        <taxon>Flavobacteriaceae</taxon>
        <taxon>Flavobacterium</taxon>
    </lineage>
</organism>
<reference evidence="2" key="1">
    <citation type="journal article" date="2019" name="Int. J. Syst. Evol. Microbiol.">
        <title>The Global Catalogue of Microorganisms (GCM) 10K type strain sequencing project: providing services to taxonomists for standard genome sequencing and annotation.</title>
        <authorList>
            <consortium name="The Broad Institute Genomics Platform"/>
            <consortium name="The Broad Institute Genome Sequencing Center for Infectious Disease"/>
            <person name="Wu L."/>
            <person name="Ma J."/>
        </authorList>
    </citation>
    <scope>NUCLEOTIDE SEQUENCE [LARGE SCALE GENOMIC DNA]</scope>
    <source>
        <strain evidence="2">KCTC 52644</strain>
    </source>
</reference>
<sequence length="125" mass="14320">MNKLVTSFLITVFLCANTSIGELLKVPNLVEHYKQHIQEASNSSASFVDFIKDHYAKNTDNDLDEHQNLPFKTFDHSSNVLIDFPISHFKLETEKVAIVTNKTFVYKNSFKSNLFTSIWLPPKIA</sequence>
<dbReference type="EMBL" id="JBHUOL010000006">
    <property type="protein sequence ID" value="MFD2907837.1"/>
    <property type="molecule type" value="Genomic_DNA"/>
</dbReference>
<comment type="caution">
    <text evidence="1">The sequence shown here is derived from an EMBL/GenBank/DDBJ whole genome shotgun (WGS) entry which is preliminary data.</text>
</comment>
<dbReference type="RefSeq" id="WP_379804571.1">
    <property type="nucleotide sequence ID" value="NZ_JBHUOL010000006.1"/>
</dbReference>
<gene>
    <name evidence="1" type="ORF">ACFSX9_03720</name>
</gene>
<name>A0ABW5Z516_9FLAO</name>
<evidence type="ECO:0000313" key="1">
    <source>
        <dbReference type="EMBL" id="MFD2907837.1"/>
    </source>
</evidence>
<keyword evidence="2" id="KW-1185">Reference proteome</keyword>
<evidence type="ECO:0000313" key="2">
    <source>
        <dbReference type="Proteomes" id="UP001597549"/>
    </source>
</evidence>
<dbReference type="Proteomes" id="UP001597549">
    <property type="component" value="Unassembled WGS sequence"/>
</dbReference>
<accession>A0ABW5Z516</accession>
<proteinExistence type="predicted"/>